<reference evidence="2" key="1">
    <citation type="submission" date="2021-09" db="EMBL/GenBank/DDBJ databases">
        <authorList>
            <consortium name="AG Swart"/>
            <person name="Singh M."/>
            <person name="Singh A."/>
            <person name="Seah K."/>
            <person name="Emmerich C."/>
        </authorList>
    </citation>
    <scope>NUCLEOTIDE SEQUENCE</scope>
    <source>
        <strain evidence="2">ATCC30299</strain>
    </source>
</reference>
<feature type="compositionally biased region" description="Polar residues" evidence="1">
    <location>
        <begin position="86"/>
        <end position="99"/>
    </location>
</feature>
<comment type="caution">
    <text evidence="2">The sequence shown here is derived from an EMBL/GenBank/DDBJ whole genome shotgun (WGS) entry which is preliminary data.</text>
</comment>
<proteinExistence type="predicted"/>
<accession>A0AAU9KQ36</accession>
<dbReference type="Proteomes" id="UP001162131">
    <property type="component" value="Unassembled WGS sequence"/>
</dbReference>
<organism evidence="2 3">
    <name type="scientific">Blepharisma stoltei</name>
    <dbReference type="NCBI Taxonomy" id="1481888"/>
    <lineage>
        <taxon>Eukaryota</taxon>
        <taxon>Sar</taxon>
        <taxon>Alveolata</taxon>
        <taxon>Ciliophora</taxon>
        <taxon>Postciliodesmatophora</taxon>
        <taxon>Heterotrichea</taxon>
        <taxon>Heterotrichida</taxon>
        <taxon>Blepharismidae</taxon>
        <taxon>Blepharisma</taxon>
    </lineage>
</organism>
<feature type="region of interest" description="Disordered" evidence="1">
    <location>
        <begin position="78"/>
        <end position="101"/>
    </location>
</feature>
<evidence type="ECO:0000313" key="2">
    <source>
        <dbReference type="EMBL" id="CAG9335354.1"/>
    </source>
</evidence>
<gene>
    <name evidence="2" type="ORF">BSTOLATCC_MIC63830</name>
</gene>
<protein>
    <submittedName>
        <fullName evidence="2">Uncharacterized protein</fullName>
    </submittedName>
</protein>
<dbReference type="EMBL" id="CAJZBQ010000062">
    <property type="protein sequence ID" value="CAG9335354.1"/>
    <property type="molecule type" value="Genomic_DNA"/>
</dbReference>
<evidence type="ECO:0000313" key="3">
    <source>
        <dbReference type="Proteomes" id="UP001162131"/>
    </source>
</evidence>
<keyword evidence="3" id="KW-1185">Reference proteome</keyword>
<evidence type="ECO:0000256" key="1">
    <source>
        <dbReference type="SAM" id="MobiDB-lite"/>
    </source>
</evidence>
<sequence length="325" mass="37166">MKQQSSLLTVERHMKISKKELEFNPPKIIPNKHSQTPLISQLSNSSADFKIKGTIRKSNPYSSYISRIKLPVLKSDTRKTKHITRSESSSPNTRSCNSFHRSRIGSKDLRIPNNFPDLSIDLQKKPADIVKKISEDSGMKSIQLLNFDRKKPEIIKPLETKAIKQIYPLISDKSTREFIPLSSDRTYEVRSKAETPSLASTKQSIRRPVFSIRKSKANLDISDHEIENNDSVIEGSKIITSTTNISFVSKVPLKQHKFDPSFANLFSLEPTASSPEFNTPNKLNDIESISKFIKLEPHRFAIEFNSLRKIRSQNTKRSRVKRLMM</sequence>
<dbReference type="AlphaFoldDB" id="A0AAU9KQ36"/>
<name>A0AAU9KQ36_9CILI</name>